<comment type="caution">
    <text evidence="1">The sequence shown here is derived from an EMBL/GenBank/DDBJ whole genome shotgun (WGS) entry which is preliminary data.</text>
</comment>
<dbReference type="EMBL" id="CAUOFW020008835">
    <property type="protein sequence ID" value="CAK9184014.1"/>
    <property type="molecule type" value="Genomic_DNA"/>
</dbReference>
<reference evidence="1 2" key="1">
    <citation type="submission" date="2024-02" db="EMBL/GenBank/DDBJ databases">
        <authorList>
            <person name="Vignale AGUSTIN F."/>
            <person name="Sosa J E."/>
            <person name="Modenutti C."/>
        </authorList>
    </citation>
    <scope>NUCLEOTIDE SEQUENCE [LARGE SCALE GENOMIC DNA]</scope>
</reference>
<proteinExistence type="predicted"/>
<protein>
    <submittedName>
        <fullName evidence="1">Uncharacterized protein</fullName>
    </submittedName>
</protein>
<organism evidence="1 2">
    <name type="scientific">Ilex paraguariensis</name>
    <name type="common">yerba mate</name>
    <dbReference type="NCBI Taxonomy" id="185542"/>
    <lineage>
        <taxon>Eukaryota</taxon>
        <taxon>Viridiplantae</taxon>
        <taxon>Streptophyta</taxon>
        <taxon>Embryophyta</taxon>
        <taxon>Tracheophyta</taxon>
        <taxon>Spermatophyta</taxon>
        <taxon>Magnoliopsida</taxon>
        <taxon>eudicotyledons</taxon>
        <taxon>Gunneridae</taxon>
        <taxon>Pentapetalae</taxon>
        <taxon>asterids</taxon>
        <taxon>campanulids</taxon>
        <taxon>Aquifoliales</taxon>
        <taxon>Aquifoliaceae</taxon>
        <taxon>Ilex</taxon>
    </lineage>
</organism>
<accession>A0ABC8USL3</accession>
<sequence>MIGLVIVSPQNSIVQRSDLILGYKEKEKERDLTGSRAKTYSVLKNIEVRDYGVDSIWKEQRLNRKSGEYHNREMLWNLTVECLARMNSEQDAFVQTDERSEHLEASDTFFLKDVTMVDDKERVLMVIQKLLSQLLEYGSS</sequence>
<gene>
    <name evidence="1" type="ORF">ILEXP_LOCUS54312</name>
</gene>
<evidence type="ECO:0000313" key="1">
    <source>
        <dbReference type="EMBL" id="CAK9184014.1"/>
    </source>
</evidence>
<evidence type="ECO:0000313" key="2">
    <source>
        <dbReference type="Proteomes" id="UP001642360"/>
    </source>
</evidence>
<dbReference type="Proteomes" id="UP001642360">
    <property type="component" value="Unassembled WGS sequence"/>
</dbReference>
<keyword evidence="2" id="KW-1185">Reference proteome</keyword>
<name>A0ABC8USL3_9AQUA</name>
<dbReference type="AlphaFoldDB" id="A0ABC8USL3"/>